<evidence type="ECO:0000256" key="1">
    <source>
        <dbReference type="SAM" id="Coils"/>
    </source>
</evidence>
<feature type="coiled-coil region" evidence="1">
    <location>
        <begin position="77"/>
        <end position="104"/>
    </location>
</feature>
<reference evidence="3 4" key="1">
    <citation type="journal article" date="2015" name="Fungal Genet. Biol.">
        <title>Evolution of novel wood decay mechanisms in Agaricales revealed by the genome sequences of Fistulina hepatica and Cylindrobasidium torrendii.</title>
        <authorList>
            <person name="Floudas D."/>
            <person name="Held B.W."/>
            <person name="Riley R."/>
            <person name="Nagy L.G."/>
            <person name="Koehler G."/>
            <person name="Ransdell A.S."/>
            <person name="Younus H."/>
            <person name="Chow J."/>
            <person name="Chiniquy J."/>
            <person name="Lipzen A."/>
            <person name="Tritt A."/>
            <person name="Sun H."/>
            <person name="Haridas S."/>
            <person name="LaButti K."/>
            <person name="Ohm R.A."/>
            <person name="Kues U."/>
            <person name="Blanchette R.A."/>
            <person name="Grigoriev I.V."/>
            <person name="Minto R.E."/>
            <person name="Hibbett D.S."/>
        </authorList>
    </citation>
    <scope>NUCLEOTIDE SEQUENCE [LARGE SCALE GENOMIC DNA]</scope>
    <source>
        <strain evidence="3 4">FP15055 ss-10</strain>
    </source>
</reference>
<dbReference type="AlphaFoldDB" id="A0A0D7BMJ2"/>
<dbReference type="Pfam" id="PF12937">
    <property type="entry name" value="F-box-like"/>
    <property type="match status" value="1"/>
</dbReference>
<dbReference type="EMBL" id="KN880455">
    <property type="protein sequence ID" value="KIY71379.1"/>
    <property type="molecule type" value="Genomic_DNA"/>
</dbReference>
<protein>
    <recommendedName>
        <fullName evidence="2">F-box domain-containing protein</fullName>
    </recommendedName>
</protein>
<keyword evidence="4" id="KW-1185">Reference proteome</keyword>
<evidence type="ECO:0000313" key="4">
    <source>
        <dbReference type="Proteomes" id="UP000054007"/>
    </source>
</evidence>
<keyword evidence="1" id="KW-0175">Coiled coil</keyword>
<organism evidence="3 4">
    <name type="scientific">Cylindrobasidium torrendii FP15055 ss-10</name>
    <dbReference type="NCBI Taxonomy" id="1314674"/>
    <lineage>
        <taxon>Eukaryota</taxon>
        <taxon>Fungi</taxon>
        <taxon>Dikarya</taxon>
        <taxon>Basidiomycota</taxon>
        <taxon>Agaricomycotina</taxon>
        <taxon>Agaricomycetes</taxon>
        <taxon>Agaricomycetidae</taxon>
        <taxon>Agaricales</taxon>
        <taxon>Marasmiineae</taxon>
        <taxon>Physalacriaceae</taxon>
        <taxon>Cylindrobasidium</taxon>
    </lineage>
</organism>
<name>A0A0D7BMJ2_9AGAR</name>
<dbReference type="InterPro" id="IPR001810">
    <property type="entry name" value="F-box_dom"/>
</dbReference>
<evidence type="ECO:0000313" key="3">
    <source>
        <dbReference type="EMBL" id="KIY71379.1"/>
    </source>
</evidence>
<gene>
    <name evidence="3" type="ORF">CYLTODRAFT_487296</name>
</gene>
<feature type="domain" description="F-box" evidence="2">
    <location>
        <begin position="123"/>
        <end position="191"/>
    </location>
</feature>
<accession>A0A0D7BMJ2</accession>
<dbReference type="OrthoDB" id="3365698at2759"/>
<dbReference type="Proteomes" id="UP000054007">
    <property type="component" value="Unassembled WGS sequence"/>
</dbReference>
<proteinExistence type="predicted"/>
<evidence type="ECO:0000259" key="2">
    <source>
        <dbReference type="Pfam" id="PF12937"/>
    </source>
</evidence>
<dbReference type="STRING" id="1314674.A0A0D7BMJ2"/>
<sequence>MIASEVNSRWKACKSPHYGCRCPNHDVPRPPNEPIEVAPQHRKFASTNEYPTVDIETDIRSSIDCLASSLSTIKHIYSEIQIVRAALQAQLQELDERQQAWERRERQTREGLTAHRSLVNPVRRLPVEILHLIFSMTLEYNEPPQSSRSRTDWSNNLKFRPFSNPLWTIELVCRNWRKVVIDHRDLWTYIVVDIIPRNIESHSYSRRLARHLSRSGSHPLRVCIGHSEAVSAKKPLPDKLFYLFLSSALRITRLDLYLSINAVASLSDGVSLGLQLFALEHLVVVGDPAHDYGTVDVRSFIDCKALREVQLYNVPCVDSTIGLPDSVRKVIVEDNTVSGVPSPDDDLDGPASDEIARLFNVAGIRHAAVDICIHRESETISPRELSLLTLDISARSGEGARAFIDSIAAPELQEFAFAFIGDEYIAGHEPLQDFASDFNDCQILVDIHSFVDRSHCSLTTLRLIDVEPNLVSLEALLSLLPGLLHFGLHQRDDLFDVVDMLCTRAPEGLYPIPGLRSLELKGDFVGWDLARLARRIGAGIPLENVLILWESPASYEKAVLDCEEVMCASKNTPEIKVRAMVV</sequence>